<accession>A0A0N5D3C9</accession>
<keyword evidence="4" id="KW-1185">Reference proteome</keyword>
<dbReference type="SUPFAM" id="SSF56112">
    <property type="entry name" value="Protein kinase-like (PK-like)"/>
    <property type="match status" value="1"/>
</dbReference>
<dbReference type="PROSITE" id="PS00108">
    <property type="entry name" value="PROTEIN_KINASE_ST"/>
    <property type="match status" value="1"/>
</dbReference>
<evidence type="ECO:0000313" key="4">
    <source>
        <dbReference type="Proteomes" id="UP000276776"/>
    </source>
</evidence>
<gene>
    <name evidence="3" type="ORF">TCLT_LOCUS7424</name>
</gene>
<dbReference type="EC" id="2.7.11.1" evidence="1"/>
<dbReference type="Proteomes" id="UP000276776">
    <property type="component" value="Unassembled WGS sequence"/>
</dbReference>
<name>A0A0N5D3C9_THECL</name>
<dbReference type="WBParaSite" id="TCLT_0000743501-mRNA-1">
    <property type="protein sequence ID" value="TCLT_0000743501-mRNA-1"/>
    <property type="gene ID" value="TCLT_0000743501"/>
</dbReference>
<organism evidence="5">
    <name type="scientific">Thelazia callipaeda</name>
    <name type="common">Oriental eyeworm</name>
    <name type="synonym">Parasitic nematode</name>
    <dbReference type="NCBI Taxonomy" id="103827"/>
    <lineage>
        <taxon>Eukaryota</taxon>
        <taxon>Metazoa</taxon>
        <taxon>Ecdysozoa</taxon>
        <taxon>Nematoda</taxon>
        <taxon>Chromadorea</taxon>
        <taxon>Rhabditida</taxon>
        <taxon>Spirurina</taxon>
        <taxon>Spiruromorpha</taxon>
        <taxon>Thelazioidea</taxon>
        <taxon>Thelaziidae</taxon>
        <taxon>Thelazia</taxon>
    </lineage>
</organism>
<dbReference type="AlphaFoldDB" id="A0A0N5D3C9"/>
<dbReference type="InterPro" id="IPR050235">
    <property type="entry name" value="CK1_Ser-Thr_kinase"/>
</dbReference>
<dbReference type="PANTHER" id="PTHR11909">
    <property type="entry name" value="CASEIN KINASE-RELATED"/>
    <property type="match status" value="1"/>
</dbReference>
<protein>
    <recommendedName>
        <fullName evidence="1">non-specific serine/threonine protein kinase</fullName>
        <ecNumber evidence="1">2.7.11.1</ecNumber>
    </recommendedName>
</protein>
<evidence type="ECO:0000256" key="1">
    <source>
        <dbReference type="ARBA" id="ARBA00012513"/>
    </source>
</evidence>
<proteinExistence type="predicted"/>
<dbReference type="GO" id="GO:0005524">
    <property type="term" value="F:ATP binding"/>
    <property type="evidence" value="ECO:0007669"/>
    <property type="project" value="InterPro"/>
</dbReference>
<dbReference type="Pfam" id="PF00069">
    <property type="entry name" value="Pkinase"/>
    <property type="match status" value="1"/>
</dbReference>
<evidence type="ECO:0000313" key="5">
    <source>
        <dbReference type="WBParaSite" id="TCLT_0000743501-mRNA-1"/>
    </source>
</evidence>
<dbReference type="OMA" id="RGKNHFV"/>
<reference evidence="5" key="1">
    <citation type="submission" date="2017-02" db="UniProtKB">
        <authorList>
            <consortium name="WormBaseParasite"/>
        </authorList>
    </citation>
    <scope>IDENTIFICATION</scope>
</reference>
<dbReference type="InterPro" id="IPR008271">
    <property type="entry name" value="Ser/Thr_kinase_AS"/>
</dbReference>
<dbReference type="SMART" id="SM00220">
    <property type="entry name" value="S_TKc"/>
    <property type="match status" value="1"/>
</dbReference>
<evidence type="ECO:0000259" key="2">
    <source>
        <dbReference type="PROSITE" id="PS50011"/>
    </source>
</evidence>
<dbReference type="PROSITE" id="PS50011">
    <property type="entry name" value="PROTEIN_KINASE_DOM"/>
    <property type="match status" value="1"/>
</dbReference>
<dbReference type="EMBL" id="UYYF01004506">
    <property type="protein sequence ID" value="VDN04878.1"/>
    <property type="molecule type" value="Genomic_DNA"/>
</dbReference>
<dbReference type="OrthoDB" id="5979581at2759"/>
<reference evidence="3 4" key="2">
    <citation type="submission" date="2018-11" db="EMBL/GenBank/DDBJ databases">
        <authorList>
            <consortium name="Pathogen Informatics"/>
        </authorList>
    </citation>
    <scope>NUCLEOTIDE SEQUENCE [LARGE SCALE GENOMIC DNA]</scope>
</reference>
<feature type="domain" description="Protein kinase" evidence="2">
    <location>
        <begin position="64"/>
        <end position="309"/>
    </location>
</feature>
<sequence length="309" mass="35197">MELVEHTQSASKVTSISRKFSSSPLHASELCSAATQVSTSENESNRKYENCELLKTNEVLRGRYKVESKLARGGCSQIYRGYDLVKCKPVAVKVATSRIDPRRMKIEQIVLTILRGKNHFVSLIGMGQIRGAPYLIMELVGHNLSDIRRRLPGRHFQPITVYRISMQVMSALHDLHSFGFLHRDIKPSNLCIGRGINRRMIYLVDYGMARMFMEIDGRARSPRKHVGFRGTPHYVSLAVHSRRETGPCDDLIGWFYSMVFAVELINGKLPWSNFKSIKDIEISKKKEGLESLCKNHPKTSLEFVKLSEI</sequence>
<dbReference type="Gene3D" id="1.10.510.10">
    <property type="entry name" value="Transferase(Phosphotransferase) domain 1"/>
    <property type="match status" value="1"/>
</dbReference>
<evidence type="ECO:0000313" key="3">
    <source>
        <dbReference type="EMBL" id="VDN04878.1"/>
    </source>
</evidence>
<dbReference type="STRING" id="103827.A0A0N5D3C9"/>
<dbReference type="InterPro" id="IPR011009">
    <property type="entry name" value="Kinase-like_dom_sf"/>
</dbReference>
<dbReference type="InterPro" id="IPR000719">
    <property type="entry name" value="Prot_kinase_dom"/>
</dbReference>
<dbReference type="GO" id="GO:0004674">
    <property type="term" value="F:protein serine/threonine kinase activity"/>
    <property type="evidence" value="ECO:0007669"/>
    <property type="project" value="UniProtKB-EC"/>
</dbReference>